<evidence type="ECO:0000313" key="2">
    <source>
        <dbReference type="Proteomes" id="UP000295238"/>
    </source>
</evidence>
<comment type="caution">
    <text evidence="1">The sequence shown here is derived from an EMBL/GenBank/DDBJ whole genome shotgun (WGS) entry which is preliminary data.</text>
</comment>
<evidence type="ECO:0000313" key="1">
    <source>
        <dbReference type="EMBL" id="TDK29912.1"/>
    </source>
</evidence>
<keyword evidence="2" id="KW-1185">Reference proteome</keyword>
<reference evidence="1 2" key="1">
    <citation type="submission" date="2019-03" db="EMBL/GenBank/DDBJ databases">
        <title>Rhizobium sp. nov., an bacterium isolated from biocrust in Mu Us Desert.</title>
        <authorList>
            <person name="Lixiong L."/>
        </authorList>
    </citation>
    <scope>NUCLEOTIDE SEQUENCE [LARGE SCALE GENOMIC DNA]</scope>
    <source>
        <strain evidence="1 2">SPY-1</strain>
    </source>
</reference>
<dbReference type="EMBL" id="SMTL01000009">
    <property type="protein sequence ID" value="TDK29912.1"/>
    <property type="molecule type" value="Genomic_DNA"/>
</dbReference>
<sequence length="96" mass="10478">MVEGEVEQREADLGSVFDRSNMRPHAASCSSLLPPYNISGYRVAIFSPGGHFGVVTPPGSNRVLDLGEMQPRSTVVKRPLVCLERAKAVVLRLMEP</sequence>
<dbReference type="RefSeq" id="WP_133318378.1">
    <property type="nucleotide sequence ID" value="NZ_SMTL01000009.1"/>
</dbReference>
<gene>
    <name evidence="1" type="ORF">E2F50_22235</name>
</gene>
<accession>A0A4R5U6M9</accession>
<dbReference type="Proteomes" id="UP000295238">
    <property type="component" value="Unassembled WGS sequence"/>
</dbReference>
<name>A0A4R5U6M9_9HYPH</name>
<protein>
    <submittedName>
        <fullName evidence="1">Uncharacterized protein</fullName>
    </submittedName>
</protein>
<proteinExistence type="predicted"/>
<dbReference type="AlphaFoldDB" id="A0A4R5U6M9"/>
<organism evidence="1 2">
    <name type="scientific">Rhizobium deserti</name>
    <dbReference type="NCBI Taxonomy" id="2547961"/>
    <lineage>
        <taxon>Bacteria</taxon>
        <taxon>Pseudomonadati</taxon>
        <taxon>Pseudomonadota</taxon>
        <taxon>Alphaproteobacteria</taxon>
        <taxon>Hyphomicrobiales</taxon>
        <taxon>Rhizobiaceae</taxon>
        <taxon>Rhizobium/Agrobacterium group</taxon>
        <taxon>Rhizobium</taxon>
    </lineage>
</organism>